<keyword evidence="3" id="KW-1185">Reference proteome</keyword>
<feature type="compositionally biased region" description="Acidic residues" evidence="1">
    <location>
        <begin position="58"/>
        <end position="72"/>
    </location>
</feature>
<dbReference type="Proteomes" id="UP000030653">
    <property type="component" value="Unassembled WGS sequence"/>
</dbReference>
<proteinExistence type="predicted"/>
<gene>
    <name evidence="2" type="ORF">DACRYDRAFT_17411</name>
</gene>
<dbReference type="GeneID" id="63686343"/>
<name>M5G068_DACPD</name>
<reference evidence="2 3" key="1">
    <citation type="journal article" date="2012" name="Science">
        <title>The Paleozoic origin of enzymatic lignin decomposition reconstructed from 31 fungal genomes.</title>
        <authorList>
            <person name="Floudas D."/>
            <person name="Binder M."/>
            <person name="Riley R."/>
            <person name="Barry K."/>
            <person name="Blanchette R.A."/>
            <person name="Henrissat B."/>
            <person name="Martinez A.T."/>
            <person name="Otillar R."/>
            <person name="Spatafora J.W."/>
            <person name="Yadav J.S."/>
            <person name="Aerts A."/>
            <person name="Benoit I."/>
            <person name="Boyd A."/>
            <person name="Carlson A."/>
            <person name="Copeland A."/>
            <person name="Coutinho P.M."/>
            <person name="de Vries R.P."/>
            <person name="Ferreira P."/>
            <person name="Findley K."/>
            <person name="Foster B."/>
            <person name="Gaskell J."/>
            <person name="Glotzer D."/>
            <person name="Gorecki P."/>
            <person name="Heitman J."/>
            <person name="Hesse C."/>
            <person name="Hori C."/>
            <person name="Igarashi K."/>
            <person name="Jurgens J.A."/>
            <person name="Kallen N."/>
            <person name="Kersten P."/>
            <person name="Kohler A."/>
            <person name="Kuees U."/>
            <person name="Kumar T.K.A."/>
            <person name="Kuo A."/>
            <person name="LaButti K."/>
            <person name="Larrondo L.F."/>
            <person name="Lindquist E."/>
            <person name="Ling A."/>
            <person name="Lombard V."/>
            <person name="Lucas S."/>
            <person name="Lundell T."/>
            <person name="Martin R."/>
            <person name="McLaughlin D.J."/>
            <person name="Morgenstern I."/>
            <person name="Morin E."/>
            <person name="Murat C."/>
            <person name="Nagy L.G."/>
            <person name="Nolan M."/>
            <person name="Ohm R.A."/>
            <person name="Patyshakuliyeva A."/>
            <person name="Rokas A."/>
            <person name="Ruiz-Duenas F.J."/>
            <person name="Sabat G."/>
            <person name="Salamov A."/>
            <person name="Samejima M."/>
            <person name="Schmutz J."/>
            <person name="Slot J.C."/>
            <person name="St John F."/>
            <person name="Stenlid J."/>
            <person name="Sun H."/>
            <person name="Sun S."/>
            <person name="Syed K."/>
            <person name="Tsang A."/>
            <person name="Wiebenga A."/>
            <person name="Young D."/>
            <person name="Pisabarro A."/>
            <person name="Eastwood D.C."/>
            <person name="Martin F."/>
            <person name="Cullen D."/>
            <person name="Grigoriev I.V."/>
            <person name="Hibbett D.S."/>
        </authorList>
    </citation>
    <scope>NUCLEOTIDE SEQUENCE [LARGE SCALE GENOMIC DNA]</scope>
    <source>
        <strain evidence="2 3">DJM-731 SS1</strain>
    </source>
</reference>
<dbReference type="EMBL" id="JH795870">
    <property type="protein sequence ID" value="EJT99196.1"/>
    <property type="molecule type" value="Genomic_DNA"/>
</dbReference>
<evidence type="ECO:0000256" key="1">
    <source>
        <dbReference type="SAM" id="MobiDB-lite"/>
    </source>
</evidence>
<dbReference type="AlphaFoldDB" id="M5G068"/>
<sequence length="124" mass="13709">MELFEGPLSDLEETGSGQERDSTKGKSHAIRAESKDAIDVYHPVDELPEDPSPPPSDVDAEEEEEVLEENEELTTKHDGWEDDSTPRNAFVGGGANSKAFRNLLRRAPSPLLLPVGSLLTWPKW</sequence>
<protein>
    <submittedName>
        <fullName evidence="2">Uncharacterized protein</fullName>
    </submittedName>
</protein>
<feature type="region of interest" description="Disordered" evidence="1">
    <location>
        <begin position="1"/>
        <end position="95"/>
    </location>
</feature>
<accession>M5G068</accession>
<evidence type="ECO:0000313" key="3">
    <source>
        <dbReference type="Proteomes" id="UP000030653"/>
    </source>
</evidence>
<feature type="compositionally biased region" description="Basic and acidic residues" evidence="1">
    <location>
        <begin position="18"/>
        <end position="45"/>
    </location>
</feature>
<dbReference type="RefSeq" id="XP_040626094.1">
    <property type="nucleotide sequence ID" value="XM_040771281.1"/>
</dbReference>
<organism evidence="2 3">
    <name type="scientific">Dacryopinax primogenitus (strain DJM 731)</name>
    <name type="common">Brown rot fungus</name>
    <dbReference type="NCBI Taxonomy" id="1858805"/>
    <lineage>
        <taxon>Eukaryota</taxon>
        <taxon>Fungi</taxon>
        <taxon>Dikarya</taxon>
        <taxon>Basidiomycota</taxon>
        <taxon>Agaricomycotina</taxon>
        <taxon>Dacrymycetes</taxon>
        <taxon>Dacrymycetales</taxon>
        <taxon>Dacrymycetaceae</taxon>
        <taxon>Dacryopinax</taxon>
    </lineage>
</organism>
<dbReference type="HOGENOM" id="CLU_2003839_0_0_1"/>
<evidence type="ECO:0000313" key="2">
    <source>
        <dbReference type="EMBL" id="EJT99196.1"/>
    </source>
</evidence>